<feature type="compositionally biased region" description="Low complexity" evidence="2">
    <location>
        <begin position="329"/>
        <end position="338"/>
    </location>
</feature>
<keyword evidence="6" id="KW-1185">Reference proteome</keyword>
<name>A0A9R0Z4D9_TRITD</name>
<dbReference type="Pfam" id="PF04195">
    <property type="entry name" value="Transposase_28"/>
    <property type="match status" value="1"/>
</dbReference>
<organism evidence="5 6">
    <name type="scientific">Triticum turgidum subsp. durum</name>
    <name type="common">Durum wheat</name>
    <name type="synonym">Triticum durum</name>
    <dbReference type="NCBI Taxonomy" id="4567"/>
    <lineage>
        <taxon>Eukaryota</taxon>
        <taxon>Viridiplantae</taxon>
        <taxon>Streptophyta</taxon>
        <taxon>Embryophyta</taxon>
        <taxon>Tracheophyta</taxon>
        <taxon>Spermatophyta</taxon>
        <taxon>Magnoliopsida</taxon>
        <taxon>Liliopsida</taxon>
        <taxon>Poales</taxon>
        <taxon>Poaceae</taxon>
        <taxon>BOP clade</taxon>
        <taxon>Pooideae</taxon>
        <taxon>Triticodae</taxon>
        <taxon>Triticeae</taxon>
        <taxon>Triticinae</taxon>
        <taxon>Triticum</taxon>
    </lineage>
</organism>
<evidence type="ECO:0000256" key="3">
    <source>
        <dbReference type="SAM" id="Phobius"/>
    </source>
</evidence>
<feature type="domain" description="Transposase (putative) gypsy type" evidence="4">
    <location>
        <begin position="83"/>
        <end position="150"/>
    </location>
</feature>
<dbReference type="PANTHER" id="PTHR31099">
    <property type="entry name" value="OS06G0165300 PROTEIN"/>
    <property type="match status" value="1"/>
</dbReference>
<feature type="transmembrane region" description="Helical" evidence="3">
    <location>
        <begin position="124"/>
        <end position="148"/>
    </location>
</feature>
<evidence type="ECO:0000313" key="6">
    <source>
        <dbReference type="Proteomes" id="UP000324705"/>
    </source>
</evidence>
<dbReference type="InterPro" id="IPR007321">
    <property type="entry name" value="Transposase_28"/>
</dbReference>
<dbReference type="EMBL" id="LT934123">
    <property type="protein sequence ID" value="VAI71002.1"/>
    <property type="molecule type" value="Genomic_DNA"/>
</dbReference>
<keyword evidence="3" id="KW-0472">Membrane</keyword>
<reference evidence="5 6" key="1">
    <citation type="submission" date="2017-09" db="EMBL/GenBank/DDBJ databases">
        <authorList>
            <consortium name="International Durum Wheat Genome Sequencing Consortium (IDWGSC)"/>
            <person name="Milanesi L."/>
        </authorList>
    </citation>
    <scope>NUCLEOTIDE SEQUENCE [LARGE SCALE GENOMIC DNA]</scope>
    <source>
        <strain evidence="6">cv. Svevo</strain>
    </source>
</reference>
<keyword evidence="3" id="KW-0812">Transmembrane</keyword>
<keyword evidence="1" id="KW-0175">Coiled coil</keyword>
<proteinExistence type="predicted"/>
<keyword evidence="3" id="KW-1133">Transmembrane helix</keyword>
<dbReference type="OMA" id="EHAHIIC"/>
<feature type="region of interest" description="Disordered" evidence="2">
    <location>
        <begin position="253"/>
        <end position="277"/>
    </location>
</feature>
<gene>
    <name evidence="5" type="ORF">TRITD_7Av1G040820</name>
</gene>
<dbReference type="Gramene" id="TRITD7Av1G040820.1">
    <property type="protein sequence ID" value="TRITD7Av1G040820.1"/>
    <property type="gene ID" value="TRITD7Av1G040820"/>
</dbReference>
<feature type="coiled-coil region" evidence="1">
    <location>
        <begin position="442"/>
        <end position="469"/>
    </location>
</feature>
<dbReference type="PANTHER" id="PTHR31099:SF28">
    <property type="entry name" value="F5J5.12"/>
    <property type="match status" value="1"/>
</dbReference>
<evidence type="ECO:0000256" key="2">
    <source>
        <dbReference type="SAM" id="MobiDB-lite"/>
    </source>
</evidence>
<accession>A0A9R0Z4D9</accession>
<evidence type="ECO:0000313" key="5">
    <source>
        <dbReference type="EMBL" id="VAI71002.1"/>
    </source>
</evidence>
<dbReference type="AlphaFoldDB" id="A0A9R0Z4D9"/>
<evidence type="ECO:0000259" key="4">
    <source>
        <dbReference type="Pfam" id="PF04195"/>
    </source>
</evidence>
<feature type="region of interest" description="Disordered" evidence="2">
    <location>
        <begin position="292"/>
        <end position="343"/>
    </location>
</feature>
<dbReference type="Proteomes" id="UP000324705">
    <property type="component" value="Chromosome 7A"/>
</dbReference>
<evidence type="ECO:0000256" key="1">
    <source>
        <dbReference type="SAM" id="Coils"/>
    </source>
</evidence>
<sequence>MSSPSSNSSSSDPDYHVAASDLDYDAAAVVPPRRADAEDYVSFLCTQDEVDAVCEKYGVPKDRYAARPAGDLRASSSPPPGAVCVYAGALEAGLRVPLHPFFREVLAHFGLAPTQLAPNGWRTMAGFVVLCHLAGVSLPLLAVFRHFFRLVVLNLKRRGWYYFRSKDTSGLRFTGLPHEIKDWKHAFFFLSSPAPWPCSVEWDEPSKISLMDPVLSAEDKKLAAKLLRAHGGSPVDLGAYLCSSNLSAAMISPVPESLSPQPPPSYTPAATDSKGMDPSVYDMMKTMLAEKMARQASASAKKVKTEPGSSSLCGKKGSPDEANGEEGRPPSSDAPPAARGHLVPTSVCSPLPGILREPRDFADGDGTDWEAARELLQGAVAPPQQRVFAATEPSDVVASSYVAILQVCQRRRCQIQALHSPEHAHIICAQAANYVSFSLDYALELEEKLLAREAEIAALRMQLEETNGELAQAKVPRR</sequence>
<protein>
    <recommendedName>
        <fullName evidence="4">Transposase (putative) gypsy type domain-containing protein</fullName>
    </recommendedName>
</protein>